<gene>
    <name evidence="2" type="ORF">KIPB_014776</name>
</gene>
<comment type="caution">
    <text evidence="2">The sequence shown here is derived from an EMBL/GenBank/DDBJ whole genome shotgun (WGS) entry which is preliminary data.</text>
</comment>
<proteinExistence type="predicted"/>
<keyword evidence="3" id="KW-1185">Reference proteome</keyword>
<name>A0A9K3GQD0_9EUKA</name>
<evidence type="ECO:0000313" key="2">
    <source>
        <dbReference type="EMBL" id="GIQ91497.1"/>
    </source>
</evidence>
<sequence length="71" mass="7667">MVKVLSYPVHSHYYGMSQTLATPLLLLFWAVVVVVPLYFASLYAGQTTVALVPVSGEIALNGPLSVFLLLS</sequence>
<dbReference type="EMBL" id="BDIP01007819">
    <property type="protein sequence ID" value="GIQ91497.1"/>
    <property type="molecule type" value="Genomic_DNA"/>
</dbReference>
<keyword evidence="1" id="KW-0812">Transmembrane</keyword>
<dbReference type="AlphaFoldDB" id="A0A9K3GQD0"/>
<keyword evidence="1" id="KW-1133">Transmembrane helix</keyword>
<accession>A0A9K3GQD0</accession>
<organism evidence="2 3">
    <name type="scientific">Kipferlia bialata</name>
    <dbReference type="NCBI Taxonomy" id="797122"/>
    <lineage>
        <taxon>Eukaryota</taxon>
        <taxon>Metamonada</taxon>
        <taxon>Carpediemonas-like organisms</taxon>
        <taxon>Kipferlia</taxon>
    </lineage>
</organism>
<keyword evidence="1" id="KW-0472">Membrane</keyword>
<feature type="transmembrane region" description="Helical" evidence="1">
    <location>
        <begin position="20"/>
        <end position="44"/>
    </location>
</feature>
<evidence type="ECO:0000256" key="1">
    <source>
        <dbReference type="SAM" id="Phobius"/>
    </source>
</evidence>
<feature type="non-terminal residue" evidence="2">
    <location>
        <position position="1"/>
    </location>
</feature>
<protein>
    <submittedName>
        <fullName evidence="2">Uncharacterized protein</fullName>
    </submittedName>
</protein>
<reference evidence="2 3" key="1">
    <citation type="journal article" date="2018" name="PLoS ONE">
        <title>The draft genome of Kipferlia bialata reveals reductive genome evolution in fornicate parasites.</title>
        <authorList>
            <person name="Tanifuji G."/>
            <person name="Takabayashi S."/>
            <person name="Kume K."/>
            <person name="Takagi M."/>
            <person name="Nakayama T."/>
            <person name="Kamikawa R."/>
            <person name="Inagaki Y."/>
            <person name="Hashimoto T."/>
        </authorList>
    </citation>
    <scope>NUCLEOTIDE SEQUENCE [LARGE SCALE GENOMIC DNA]</scope>
    <source>
        <strain evidence="2">NY0173</strain>
    </source>
</reference>
<evidence type="ECO:0000313" key="3">
    <source>
        <dbReference type="Proteomes" id="UP000265618"/>
    </source>
</evidence>
<dbReference type="Proteomes" id="UP000265618">
    <property type="component" value="Unassembled WGS sequence"/>
</dbReference>